<dbReference type="AlphaFoldDB" id="C7G634"/>
<dbReference type="HOGENOM" id="CLU_1881703_0_0_9"/>
<organism evidence="2 3">
    <name type="scientific">Roseburia intestinalis L1-82</name>
    <dbReference type="NCBI Taxonomy" id="536231"/>
    <lineage>
        <taxon>Bacteria</taxon>
        <taxon>Bacillati</taxon>
        <taxon>Bacillota</taxon>
        <taxon>Clostridia</taxon>
        <taxon>Lachnospirales</taxon>
        <taxon>Lachnospiraceae</taxon>
        <taxon>Roseburia</taxon>
    </lineage>
</organism>
<evidence type="ECO:0000313" key="3">
    <source>
        <dbReference type="Proteomes" id="UP000004828"/>
    </source>
</evidence>
<dbReference type="Proteomes" id="UP000004828">
    <property type="component" value="Unassembled WGS sequence"/>
</dbReference>
<sequence length="158" mass="16764">MAAGRTPAAFSIKGGTKTMRTQTEERGTITLNKPVLINGVQVAEMSYDTDEISGELYAQAEAHKMKASGSKGGNLAGAVELDYSLHLYIGFAAVIAVNPSYTFEDMERIKGKSLTKFSKIGRGFFIGSGDSGADSSDEQSETTPEPSTPARQSSKGKE</sequence>
<dbReference type="EMBL" id="ABYJ02000016">
    <property type="protein sequence ID" value="EEV02721.1"/>
    <property type="molecule type" value="Genomic_DNA"/>
</dbReference>
<comment type="caution">
    <text evidence="2">The sequence shown here is derived from an EMBL/GenBank/DDBJ whole genome shotgun (WGS) entry which is preliminary data.</text>
</comment>
<evidence type="ECO:0000313" key="2">
    <source>
        <dbReference type="EMBL" id="EEV02721.1"/>
    </source>
</evidence>
<evidence type="ECO:0000256" key="1">
    <source>
        <dbReference type="SAM" id="MobiDB-lite"/>
    </source>
</evidence>
<feature type="region of interest" description="Disordered" evidence="1">
    <location>
        <begin position="128"/>
        <end position="158"/>
    </location>
</feature>
<accession>C7G634</accession>
<reference evidence="2 3" key="1">
    <citation type="submission" date="2009-08" db="EMBL/GenBank/DDBJ databases">
        <authorList>
            <person name="Weinstock G."/>
            <person name="Sodergren E."/>
            <person name="Clifton S."/>
            <person name="Fulton L."/>
            <person name="Fulton B."/>
            <person name="Courtney L."/>
            <person name="Fronick C."/>
            <person name="Harrison M."/>
            <person name="Strong C."/>
            <person name="Farmer C."/>
            <person name="Delahaunty K."/>
            <person name="Markovic C."/>
            <person name="Hall O."/>
            <person name="Minx P."/>
            <person name="Tomlinson C."/>
            <person name="Mitreva M."/>
            <person name="Nelson J."/>
            <person name="Hou S."/>
            <person name="Wollam A."/>
            <person name="Pepin K.H."/>
            <person name="Johnson M."/>
            <person name="Bhonagiri V."/>
            <person name="Nash W.E."/>
            <person name="Warren W."/>
            <person name="Chinwalla A."/>
            <person name="Mardis E.R."/>
            <person name="Wilson R.K."/>
        </authorList>
    </citation>
    <scope>NUCLEOTIDE SEQUENCE [LARGE SCALE GENOMIC DNA]</scope>
    <source>
        <strain evidence="2 3">L1-82</strain>
    </source>
</reference>
<name>C7G634_9FIRM</name>
<proteinExistence type="predicted"/>
<gene>
    <name evidence="2" type="ORF">ROSINTL182_05343</name>
</gene>
<feature type="compositionally biased region" description="Polar residues" evidence="1">
    <location>
        <begin position="141"/>
        <end position="158"/>
    </location>
</feature>
<protein>
    <submittedName>
        <fullName evidence="2">Uncharacterized protein</fullName>
    </submittedName>
</protein>